<protein>
    <submittedName>
        <fullName evidence="15">Diacylglycerol kinase family lipid kinase</fullName>
    </submittedName>
</protein>
<keyword evidence="3" id="KW-0444">Lipid biosynthesis</keyword>
<evidence type="ECO:0000256" key="10">
    <source>
        <dbReference type="ARBA" id="ARBA00023098"/>
    </source>
</evidence>
<keyword evidence="4" id="KW-0808">Transferase</keyword>
<comment type="similarity">
    <text evidence="2">Belongs to the diacylglycerol/lipid kinase family.</text>
</comment>
<dbReference type="Gene3D" id="3.40.50.10330">
    <property type="entry name" value="Probable inorganic polyphosphate/atp-NAD kinase, domain 1"/>
    <property type="match status" value="1"/>
</dbReference>
<dbReference type="AlphaFoldDB" id="A0A3A5M8S4"/>
<evidence type="ECO:0000256" key="2">
    <source>
        <dbReference type="ARBA" id="ARBA00005983"/>
    </source>
</evidence>
<keyword evidence="12" id="KW-1208">Phospholipid metabolism</keyword>
<dbReference type="InterPro" id="IPR017438">
    <property type="entry name" value="ATP-NAD_kinase_N"/>
</dbReference>
<evidence type="ECO:0000256" key="6">
    <source>
        <dbReference type="ARBA" id="ARBA00022741"/>
    </source>
</evidence>
<dbReference type="PROSITE" id="PS50146">
    <property type="entry name" value="DAGK"/>
    <property type="match status" value="1"/>
</dbReference>
<dbReference type="InterPro" id="IPR005218">
    <property type="entry name" value="Diacylglycerol/lipid_kinase"/>
</dbReference>
<evidence type="ECO:0000256" key="1">
    <source>
        <dbReference type="ARBA" id="ARBA00001946"/>
    </source>
</evidence>
<evidence type="ECO:0000313" key="15">
    <source>
        <dbReference type="EMBL" id="RJT81933.1"/>
    </source>
</evidence>
<organism evidence="15 16">
    <name type="scientific">Arthrobacter cheniae</name>
    <dbReference type="NCBI Taxonomy" id="1258888"/>
    <lineage>
        <taxon>Bacteria</taxon>
        <taxon>Bacillati</taxon>
        <taxon>Actinomycetota</taxon>
        <taxon>Actinomycetes</taxon>
        <taxon>Micrococcales</taxon>
        <taxon>Micrococcaceae</taxon>
        <taxon>Arthrobacter</taxon>
    </lineage>
</organism>
<dbReference type="InterPro" id="IPR050187">
    <property type="entry name" value="Lipid_Phosphate_FormReg"/>
</dbReference>
<feature type="domain" description="DAGKc" evidence="14">
    <location>
        <begin position="55"/>
        <end position="183"/>
    </location>
</feature>
<keyword evidence="8" id="KW-0067">ATP-binding</keyword>
<evidence type="ECO:0000256" key="3">
    <source>
        <dbReference type="ARBA" id="ARBA00022516"/>
    </source>
</evidence>
<dbReference type="InterPro" id="IPR016064">
    <property type="entry name" value="NAD/diacylglycerol_kinase_sf"/>
</dbReference>
<evidence type="ECO:0000256" key="13">
    <source>
        <dbReference type="SAM" id="MobiDB-lite"/>
    </source>
</evidence>
<dbReference type="SUPFAM" id="SSF111331">
    <property type="entry name" value="NAD kinase/diacylglycerol kinase-like"/>
    <property type="match status" value="1"/>
</dbReference>
<keyword evidence="9" id="KW-0460">Magnesium</keyword>
<dbReference type="Proteomes" id="UP000272560">
    <property type="component" value="Unassembled WGS sequence"/>
</dbReference>
<evidence type="ECO:0000259" key="14">
    <source>
        <dbReference type="PROSITE" id="PS50146"/>
    </source>
</evidence>
<evidence type="ECO:0000256" key="7">
    <source>
        <dbReference type="ARBA" id="ARBA00022777"/>
    </source>
</evidence>
<gene>
    <name evidence="15" type="ORF">D6T63_04065</name>
</gene>
<dbReference type="GO" id="GO:0016301">
    <property type="term" value="F:kinase activity"/>
    <property type="evidence" value="ECO:0007669"/>
    <property type="project" value="UniProtKB-KW"/>
</dbReference>
<accession>A0A3A5M8S4</accession>
<keyword evidence="7 15" id="KW-0418">Kinase</keyword>
<evidence type="ECO:0000256" key="5">
    <source>
        <dbReference type="ARBA" id="ARBA00022723"/>
    </source>
</evidence>
<sequence>MSISSSCVPSRRLRITRSSGADVPLPGRHHRARRPIACGPDVRWSPHRDRRGDPRRRGEALLLVSPTAGRGRARRLGPRTAAALRREGFELSVVRTGSLREATEQARAAAPGSVVAALGGDGFLGAVAAGVQESGAILLPLAGGRGNDTVRRLGLPLDPVRAVRALARYASADIDLGHVNGRPFLGVAHVGFDALANEYGNAARLRLGPFVYLYGGLRALWAWRSVTFTLSVDGQERIFPGWFIAVGNTGQYGGGLRICPGATVDDGFLDVVSLGRSSILTVAATFLRSYRGRHIGTPGVATARGTSVTITADKPLNVYADGELVGSLPAAVTVMPRALKVLMPAGSPSLGHPHPISGL</sequence>
<evidence type="ECO:0000256" key="9">
    <source>
        <dbReference type="ARBA" id="ARBA00022842"/>
    </source>
</evidence>
<dbReference type="GO" id="GO:0046872">
    <property type="term" value="F:metal ion binding"/>
    <property type="evidence" value="ECO:0007669"/>
    <property type="project" value="UniProtKB-KW"/>
</dbReference>
<evidence type="ECO:0000256" key="8">
    <source>
        <dbReference type="ARBA" id="ARBA00022840"/>
    </source>
</evidence>
<evidence type="ECO:0000313" key="16">
    <source>
        <dbReference type="Proteomes" id="UP000272560"/>
    </source>
</evidence>
<name>A0A3A5M8S4_9MICC</name>
<keyword evidence="10" id="KW-0443">Lipid metabolism</keyword>
<dbReference type="Pfam" id="PF00781">
    <property type="entry name" value="DAGK_cat"/>
    <property type="match status" value="1"/>
</dbReference>
<dbReference type="EMBL" id="QZVT01000002">
    <property type="protein sequence ID" value="RJT81933.1"/>
    <property type="molecule type" value="Genomic_DNA"/>
</dbReference>
<dbReference type="NCBIfam" id="TIGR00147">
    <property type="entry name" value="YegS/Rv2252/BmrU family lipid kinase"/>
    <property type="match status" value="1"/>
</dbReference>
<evidence type="ECO:0000256" key="11">
    <source>
        <dbReference type="ARBA" id="ARBA00023209"/>
    </source>
</evidence>
<comment type="caution">
    <text evidence="15">The sequence shown here is derived from an EMBL/GenBank/DDBJ whole genome shotgun (WGS) entry which is preliminary data.</text>
</comment>
<dbReference type="GO" id="GO:0008654">
    <property type="term" value="P:phospholipid biosynthetic process"/>
    <property type="evidence" value="ECO:0007669"/>
    <property type="project" value="UniProtKB-KW"/>
</dbReference>
<keyword evidence="6" id="KW-0547">Nucleotide-binding</keyword>
<dbReference type="InterPro" id="IPR045540">
    <property type="entry name" value="YegS/DAGK_C"/>
</dbReference>
<dbReference type="InterPro" id="IPR001206">
    <property type="entry name" value="Diacylglycerol_kinase_cat_dom"/>
</dbReference>
<proteinExistence type="inferred from homology"/>
<dbReference type="GO" id="GO:0005524">
    <property type="term" value="F:ATP binding"/>
    <property type="evidence" value="ECO:0007669"/>
    <property type="project" value="UniProtKB-KW"/>
</dbReference>
<keyword evidence="5" id="KW-0479">Metal-binding</keyword>
<dbReference type="OrthoDB" id="142078at2"/>
<comment type="cofactor">
    <cofactor evidence="1">
        <name>Mg(2+)</name>
        <dbReference type="ChEBI" id="CHEBI:18420"/>
    </cofactor>
</comment>
<keyword evidence="11" id="KW-0594">Phospholipid biosynthesis</keyword>
<dbReference type="PANTHER" id="PTHR12358:SF106">
    <property type="entry name" value="LIPID KINASE YEGS"/>
    <property type="match status" value="1"/>
</dbReference>
<evidence type="ECO:0000256" key="4">
    <source>
        <dbReference type="ARBA" id="ARBA00022679"/>
    </source>
</evidence>
<dbReference type="Pfam" id="PF19279">
    <property type="entry name" value="YegS_C"/>
    <property type="match status" value="1"/>
</dbReference>
<feature type="region of interest" description="Disordered" evidence="13">
    <location>
        <begin position="1"/>
        <end position="57"/>
    </location>
</feature>
<dbReference type="Gene3D" id="2.60.200.40">
    <property type="match status" value="1"/>
</dbReference>
<dbReference type="GO" id="GO:0005886">
    <property type="term" value="C:plasma membrane"/>
    <property type="evidence" value="ECO:0007669"/>
    <property type="project" value="TreeGrafter"/>
</dbReference>
<feature type="compositionally biased region" description="Basic and acidic residues" evidence="13">
    <location>
        <begin position="44"/>
        <end position="57"/>
    </location>
</feature>
<reference evidence="15 16" key="1">
    <citation type="submission" date="2018-09" db="EMBL/GenBank/DDBJ databases">
        <title>Novel species of Arthrobacter.</title>
        <authorList>
            <person name="Liu Q."/>
            <person name="Xin Y.-H."/>
        </authorList>
    </citation>
    <scope>NUCLEOTIDE SEQUENCE [LARGE SCALE GENOMIC DNA]</scope>
    <source>
        <strain evidence="15 16">Hz2</strain>
    </source>
</reference>
<keyword evidence="16" id="KW-1185">Reference proteome</keyword>
<dbReference type="PANTHER" id="PTHR12358">
    <property type="entry name" value="SPHINGOSINE KINASE"/>
    <property type="match status" value="1"/>
</dbReference>
<evidence type="ECO:0000256" key="12">
    <source>
        <dbReference type="ARBA" id="ARBA00023264"/>
    </source>
</evidence>